<feature type="region of interest" description="Disordered" evidence="1">
    <location>
        <begin position="1"/>
        <end position="29"/>
    </location>
</feature>
<dbReference type="EMBL" id="UZAU01000814">
    <property type="status" value="NOT_ANNOTATED_CDS"/>
    <property type="molecule type" value="Genomic_DNA"/>
</dbReference>
<evidence type="ECO:0000313" key="3">
    <source>
        <dbReference type="Proteomes" id="UP000596661"/>
    </source>
</evidence>
<dbReference type="Gramene" id="novel_model_7118_5bd9a17a">
    <property type="protein sequence ID" value="cds.novel_model_7118_5bd9a17a"/>
    <property type="gene ID" value="novel_gene_3743_5bd9a17a"/>
</dbReference>
<reference evidence="2" key="1">
    <citation type="submission" date="2021-03" db="UniProtKB">
        <authorList>
            <consortium name="EnsemblPlants"/>
        </authorList>
    </citation>
    <scope>IDENTIFICATION</scope>
</reference>
<dbReference type="Proteomes" id="UP000596661">
    <property type="component" value="Unassembled WGS sequence"/>
</dbReference>
<name>A0A803RAN1_CANSA</name>
<keyword evidence="3" id="KW-1185">Reference proteome</keyword>
<dbReference type="EnsemblPlants" id="novel_model_7118_5bd9a17a">
    <property type="protein sequence ID" value="cds.novel_model_7118_5bd9a17a"/>
    <property type="gene ID" value="novel_gene_3743_5bd9a17a"/>
</dbReference>
<accession>A0A803RAN1</accession>
<organism evidence="2 3">
    <name type="scientific">Cannabis sativa</name>
    <name type="common">Hemp</name>
    <name type="synonym">Marijuana</name>
    <dbReference type="NCBI Taxonomy" id="3483"/>
    <lineage>
        <taxon>Eukaryota</taxon>
        <taxon>Viridiplantae</taxon>
        <taxon>Streptophyta</taxon>
        <taxon>Embryophyta</taxon>
        <taxon>Tracheophyta</taxon>
        <taxon>Spermatophyta</taxon>
        <taxon>Magnoliopsida</taxon>
        <taxon>eudicotyledons</taxon>
        <taxon>Gunneridae</taxon>
        <taxon>Pentapetalae</taxon>
        <taxon>rosids</taxon>
        <taxon>fabids</taxon>
        <taxon>Rosales</taxon>
        <taxon>Cannabaceae</taxon>
        <taxon>Cannabis</taxon>
    </lineage>
</organism>
<protein>
    <submittedName>
        <fullName evidence="2">Uncharacterized protein</fullName>
    </submittedName>
</protein>
<evidence type="ECO:0000313" key="2">
    <source>
        <dbReference type="EnsemblPlants" id="cds.novel_model_7118_5bd9a17a"/>
    </source>
</evidence>
<dbReference type="AlphaFoldDB" id="A0A803RAN1"/>
<feature type="compositionally biased region" description="Basic residues" evidence="1">
    <location>
        <begin position="1"/>
        <end position="10"/>
    </location>
</feature>
<proteinExistence type="predicted"/>
<evidence type="ECO:0000256" key="1">
    <source>
        <dbReference type="SAM" id="MobiDB-lite"/>
    </source>
</evidence>
<sequence>MAAMARKTRGQKLGSQGKHVKKKGGPSSNIDLVLKTRSMVGLLGITSMEFLDLEIVKNDED</sequence>